<comment type="caution">
    <text evidence="2">The sequence shown here is derived from an EMBL/GenBank/DDBJ whole genome shotgun (WGS) entry which is preliminary data.</text>
</comment>
<evidence type="ECO:0000313" key="2">
    <source>
        <dbReference type="EMBL" id="GLW63405.1"/>
    </source>
</evidence>
<feature type="chain" id="PRO_5040895945" description="Carbohydrate-binding protein" evidence="1">
    <location>
        <begin position="31"/>
        <end position="380"/>
    </location>
</feature>
<evidence type="ECO:0000256" key="1">
    <source>
        <dbReference type="SAM" id="SignalP"/>
    </source>
</evidence>
<accession>A0A9W6PTI7</accession>
<dbReference type="Proteomes" id="UP001165124">
    <property type="component" value="Unassembled WGS sequence"/>
</dbReference>
<dbReference type="EMBL" id="BSRZ01000002">
    <property type="protein sequence ID" value="GLW63405.1"/>
    <property type="molecule type" value="Genomic_DNA"/>
</dbReference>
<reference evidence="2" key="1">
    <citation type="submission" date="2023-02" db="EMBL/GenBank/DDBJ databases">
        <title>Actinomadura rubrobrunea NBRC 14622.</title>
        <authorList>
            <person name="Ichikawa N."/>
            <person name="Sato H."/>
            <person name="Tonouchi N."/>
        </authorList>
    </citation>
    <scope>NUCLEOTIDE SEQUENCE</scope>
    <source>
        <strain evidence="2">NBRC 14622</strain>
    </source>
</reference>
<gene>
    <name evidence="2" type="ORF">Arub01_16490</name>
</gene>
<proteinExistence type="predicted"/>
<sequence length="380" mass="41582">MLSGPITRRLSTLGGIAALAVIAGTAPAAADTGLDVWPIAAVGDEPFNSNLRDVVAIGPRNAWAFGETESSHGSDPLAVRWNGRSWTTVTMPTGLGKGISFADASSPRNVWAFGGGDPAFGDAYALRWDGRAWSVAHHWPSYTWLTDAEVLDPRDVWVFGFHPNDLDHKSWRYDGRRWAEVPTPVGRLEEASAVAADDIWAVGRHPEGRDHDLLARWDGRTWTEVDVPGLPHEGDHMVFFDGVHAVSSREVWVFGREYRRDGDKDTYGFLLLHFDGDGWQKIDSPPAPRMYGVYDVASDGEGGVWVLPSIGDTPELLHYRNGQWAVSQVDLPGGPNGTVRAIAGVPHRRSAWAVGSTPVLSGTWNWTIWSNGISPRQPKP</sequence>
<dbReference type="AlphaFoldDB" id="A0A9W6PTI7"/>
<keyword evidence="3" id="KW-1185">Reference proteome</keyword>
<dbReference type="RefSeq" id="WP_067911037.1">
    <property type="nucleotide sequence ID" value="NZ_BSRZ01000002.1"/>
</dbReference>
<dbReference type="InterPro" id="IPR011043">
    <property type="entry name" value="Gal_Oxase/kelch_b-propeller"/>
</dbReference>
<evidence type="ECO:0008006" key="4">
    <source>
        <dbReference type="Google" id="ProtNLM"/>
    </source>
</evidence>
<name>A0A9W6PTI7_9ACTN</name>
<dbReference type="SUPFAM" id="SSF50965">
    <property type="entry name" value="Galactose oxidase, central domain"/>
    <property type="match status" value="1"/>
</dbReference>
<evidence type="ECO:0000313" key="3">
    <source>
        <dbReference type="Proteomes" id="UP001165124"/>
    </source>
</evidence>
<keyword evidence="1" id="KW-0732">Signal</keyword>
<feature type="signal peptide" evidence="1">
    <location>
        <begin position="1"/>
        <end position="30"/>
    </location>
</feature>
<protein>
    <recommendedName>
        <fullName evidence="4">Carbohydrate-binding protein</fullName>
    </recommendedName>
</protein>
<organism evidence="2 3">
    <name type="scientific">Actinomadura rubrobrunea</name>
    <dbReference type="NCBI Taxonomy" id="115335"/>
    <lineage>
        <taxon>Bacteria</taxon>
        <taxon>Bacillati</taxon>
        <taxon>Actinomycetota</taxon>
        <taxon>Actinomycetes</taxon>
        <taxon>Streptosporangiales</taxon>
        <taxon>Thermomonosporaceae</taxon>
        <taxon>Actinomadura</taxon>
    </lineage>
</organism>